<organism evidence="5 6">
    <name type="scientific">Gillisia lutea</name>
    <dbReference type="NCBI Taxonomy" id="2909668"/>
    <lineage>
        <taxon>Bacteria</taxon>
        <taxon>Pseudomonadati</taxon>
        <taxon>Bacteroidota</taxon>
        <taxon>Flavobacteriia</taxon>
        <taxon>Flavobacteriales</taxon>
        <taxon>Flavobacteriaceae</taxon>
        <taxon>Gillisia</taxon>
    </lineage>
</organism>
<dbReference type="InterPro" id="IPR029056">
    <property type="entry name" value="Ribokinase-like"/>
</dbReference>
<dbReference type="RefSeq" id="WP_236133244.1">
    <property type="nucleotide sequence ID" value="NZ_JAKGTH010000007.1"/>
</dbReference>
<dbReference type="PANTHER" id="PTHR43320">
    <property type="entry name" value="SUGAR KINASE"/>
    <property type="match status" value="1"/>
</dbReference>
<dbReference type="GO" id="GO:0016301">
    <property type="term" value="F:kinase activity"/>
    <property type="evidence" value="ECO:0007669"/>
    <property type="project" value="UniProtKB-KW"/>
</dbReference>
<keyword evidence="6" id="KW-1185">Reference proteome</keyword>
<keyword evidence="3 5" id="KW-0418">Kinase</keyword>
<feature type="domain" description="Carbohydrate kinase PfkB" evidence="4">
    <location>
        <begin position="3"/>
        <end position="208"/>
    </location>
</feature>
<gene>
    <name evidence="5" type="ORF">L1I30_05405</name>
</gene>
<dbReference type="InterPro" id="IPR052700">
    <property type="entry name" value="Carb_kinase_PfkB-like"/>
</dbReference>
<protein>
    <submittedName>
        <fullName evidence="5">Sugar kinase</fullName>
    </submittedName>
</protein>
<evidence type="ECO:0000313" key="5">
    <source>
        <dbReference type="EMBL" id="MCF4101093.1"/>
    </source>
</evidence>
<evidence type="ECO:0000313" key="6">
    <source>
        <dbReference type="Proteomes" id="UP001179363"/>
    </source>
</evidence>
<sequence>MKRKLVTFGEILMRLSCEDHLRFSQAHTFNVVYGGSEANVAISASNFGMSVDFVSVVPHTDFGNASLAELKISKVGTDNIVFRGKRLGLYFLEKGAVNRGSKVIYDRANSSFAEVKSEWFDWEDILKNCNQFHWSGITPAISKAAAEVCLEAVETAEKMGISISADLNYRGNLWQYDVIPEEIMTNLVSKSNVLLAGGYACKQFFGIQTQNSSNLELFEELTQKFPKLEKIAITNRIEMNASHHKWSANLYNGKTILNSTEYDIFPIVDRVGTGDSFMGALLYGLQHYEDQQALDFATAASCIKHSIYGDINRVSKEEVVKLMEGDISGRISR</sequence>
<dbReference type="CDD" id="cd01166">
    <property type="entry name" value="KdgK"/>
    <property type="match status" value="1"/>
</dbReference>
<evidence type="ECO:0000256" key="1">
    <source>
        <dbReference type="ARBA" id="ARBA00010688"/>
    </source>
</evidence>
<proteinExistence type="inferred from homology"/>
<evidence type="ECO:0000259" key="4">
    <source>
        <dbReference type="Pfam" id="PF00294"/>
    </source>
</evidence>
<dbReference type="Pfam" id="PF00294">
    <property type="entry name" value="PfkB"/>
    <property type="match status" value="1"/>
</dbReference>
<dbReference type="SUPFAM" id="SSF53613">
    <property type="entry name" value="Ribokinase-like"/>
    <property type="match status" value="1"/>
</dbReference>
<evidence type="ECO:0000256" key="3">
    <source>
        <dbReference type="ARBA" id="ARBA00022777"/>
    </source>
</evidence>
<dbReference type="Gene3D" id="3.40.1190.20">
    <property type="match status" value="1"/>
</dbReference>
<dbReference type="EMBL" id="JAKGTH010000007">
    <property type="protein sequence ID" value="MCF4101093.1"/>
    <property type="molecule type" value="Genomic_DNA"/>
</dbReference>
<accession>A0ABS9EE01</accession>
<evidence type="ECO:0000256" key="2">
    <source>
        <dbReference type="ARBA" id="ARBA00022679"/>
    </source>
</evidence>
<comment type="caution">
    <text evidence="5">The sequence shown here is derived from an EMBL/GenBank/DDBJ whole genome shotgun (WGS) entry which is preliminary data.</text>
</comment>
<dbReference type="PANTHER" id="PTHR43320:SF2">
    <property type="entry name" value="2-DEHYDRO-3-DEOXYGLUCONOKINASE_2-DEHYDRO-3-DEOXYGALACTONOKINASE"/>
    <property type="match status" value="1"/>
</dbReference>
<dbReference type="Proteomes" id="UP001179363">
    <property type="component" value="Unassembled WGS sequence"/>
</dbReference>
<name>A0ABS9EE01_9FLAO</name>
<reference evidence="5" key="1">
    <citation type="submission" date="2022-01" db="EMBL/GenBank/DDBJ databases">
        <title>Gillisia lutea sp. nov., isolated from marine plastic residues from the Malvarosa beach (Valencia, Spain).</title>
        <authorList>
            <person name="Vidal-Verdu A."/>
            <person name="Molina-Menor E."/>
            <person name="Satari L."/>
            <person name="Pascual J."/>
            <person name="Pereto J."/>
            <person name="Porcar M."/>
        </authorList>
    </citation>
    <scope>NUCLEOTIDE SEQUENCE</scope>
    <source>
        <strain evidence="5">M10.2A</strain>
    </source>
</reference>
<comment type="similarity">
    <text evidence="1">Belongs to the carbohydrate kinase PfkB family.</text>
</comment>
<dbReference type="InterPro" id="IPR011611">
    <property type="entry name" value="PfkB_dom"/>
</dbReference>
<keyword evidence="2" id="KW-0808">Transferase</keyword>